<dbReference type="GO" id="GO:0016020">
    <property type="term" value="C:membrane"/>
    <property type="evidence" value="ECO:0007669"/>
    <property type="project" value="UniProtKB-SubCell"/>
</dbReference>
<protein>
    <submittedName>
        <fullName evidence="3">Mce-associated membrane protein</fullName>
    </submittedName>
</protein>
<dbReference type="OrthoDB" id="3472661at2"/>
<comment type="caution">
    <text evidence="3">The sequence shown here is derived from an EMBL/GenBank/DDBJ whole genome shotgun (WGS) entry which is preliminary data.</text>
</comment>
<dbReference type="AlphaFoldDB" id="A0A4Q7KBG0"/>
<dbReference type="Gene3D" id="3.10.450.50">
    <property type="match status" value="1"/>
</dbReference>
<keyword evidence="2" id="KW-0472">Membrane</keyword>
<evidence type="ECO:0000313" key="4">
    <source>
        <dbReference type="Proteomes" id="UP000294257"/>
    </source>
</evidence>
<dbReference type="InterPro" id="IPR032710">
    <property type="entry name" value="NTF2-like_dom_sf"/>
</dbReference>
<sequence length="170" mass="17854">MRDLLKSKGMLRASVVLVLAAVAFAGWSAWTLVRSSASPATGDRDEALAAGRRAVAVLNTMDHRGVDAGLDRWAEVATGEFRDELVRGRDESRKQLTEAKTVTSGRTVDAAVMELDAAAGTAKLIAAVEVTVTPDGGAPVVKRSRMQTTVNRVDGGWKVSAVGQVPTGLP</sequence>
<organism evidence="3 4">
    <name type="scientific">Herbihabitans rhizosphaerae</name>
    <dbReference type="NCBI Taxonomy" id="1872711"/>
    <lineage>
        <taxon>Bacteria</taxon>
        <taxon>Bacillati</taxon>
        <taxon>Actinomycetota</taxon>
        <taxon>Actinomycetes</taxon>
        <taxon>Pseudonocardiales</taxon>
        <taxon>Pseudonocardiaceae</taxon>
        <taxon>Herbihabitans</taxon>
    </lineage>
</organism>
<evidence type="ECO:0000313" key="3">
    <source>
        <dbReference type="EMBL" id="RZS29432.1"/>
    </source>
</evidence>
<evidence type="ECO:0000256" key="1">
    <source>
        <dbReference type="ARBA" id="ARBA00004370"/>
    </source>
</evidence>
<proteinExistence type="predicted"/>
<gene>
    <name evidence="3" type="ORF">EV193_1222</name>
</gene>
<dbReference type="PANTHER" id="PTHR37042">
    <property type="entry name" value="OUTER MEMBRANE PROTEIN RV1973"/>
    <property type="match status" value="1"/>
</dbReference>
<evidence type="ECO:0000256" key="2">
    <source>
        <dbReference type="ARBA" id="ARBA00023136"/>
    </source>
</evidence>
<dbReference type="SUPFAM" id="SSF54427">
    <property type="entry name" value="NTF2-like"/>
    <property type="match status" value="1"/>
</dbReference>
<keyword evidence="4" id="KW-1185">Reference proteome</keyword>
<dbReference type="Proteomes" id="UP000294257">
    <property type="component" value="Unassembled WGS sequence"/>
</dbReference>
<comment type="subcellular location">
    <subcellularLocation>
        <location evidence="1">Membrane</location>
    </subcellularLocation>
</comment>
<accession>A0A4Q7KBG0</accession>
<reference evidence="3 4" key="1">
    <citation type="submission" date="2019-02" db="EMBL/GenBank/DDBJ databases">
        <title>Genomic Encyclopedia of Type Strains, Phase IV (KMG-IV): sequencing the most valuable type-strain genomes for metagenomic binning, comparative biology and taxonomic classification.</title>
        <authorList>
            <person name="Goeker M."/>
        </authorList>
    </citation>
    <scope>NUCLEOTIDE SEQUENCE [LARGE SCALE GENOMIC DNA]</scope>
    <source>
        <strain evidence="3 4">DSM 101727</strain>
    </source>
</reference>
<dbReference type="PANTHER" id="PTHR37042:SF4">
    <property type="entry name" value="OUTER MEMBRANE PROTEIN RV1973"/>
    <property type="match status" value="1"/>
</dbReference>
<dbReference type="RefSeq" id="WP_130348893.1">
    <property type="nucleotide sequence ID" value="NZ_SGWQ01000022.1"/>
</dbReference>
<name>A0A4Q7KBG0_9PSEU</name>
<dbReference type="EMBL" id="SGWQ01000022">
    <property type="protein sequence ID" value="RZS29432.1"/>
    <property type="molecule type" value="Genomic_DNA"/>
</dbReference>